<sequence length="75" mass="8913">MQGYIDKNQVEVVLEGTQNKVRLLYLSHHAVKDITNEEIKWPIVLILLLPVLVIHLRTMLLKPDQIFFLMSWPRY</sequence>
<dbReference type="EMBL" id="BMAO01005487">
    <property type="protein sequence ID" value="GFR01727.1"/>
    <property type="molecule type" value="Genomic_DNA"/>
</dbReference>
<gene>
    <name evidence="2" type="ORF">TNCT_335381</name>
</gene>
<evidence type="ECO:0000313" key="2">
    <source>
        <dbReference type="EMBL" id="GFR01727.1"/>
    </source>
</evidence>
<evidence type="ECO:0000313" key="3">
    <source>
        <dbReference type="Proteomes" id="UP000887116"/>
    </source>
</evidence>
<keyword evidence="3" id="KW-1185">Reference proteome</keyword>
<organism evidence="2 3">
    <name type="scientific">Trichonephila clavata</name>
    <name type="common">Joro spider</name>
    <name type="synonym">Nephila clavata</name>
    <dbReference type="NCBI Taxonomy" id="2740835"/>
    <lineage>
        <taxon>Eukaryota</taxon>
        <taxon>Metazoa</taxon>
        <taxon>Ecdysozoa</taxon>
        <taxon>Arthropoda</taxon>
        <taxon>Chelicerata</taxon>
        <taxon>Arachnida</taxon>
        <taxon>Araneae</taxon>
        <taxon>Araneomorphae</taxon>
        <taxon>Entelegynae</taxon>
        <taxon>Araneoidea</taxon>
        <taxon>Nephilidae</taxon>
        <taxon>Trichonephila</taxon>
    </lineage>
</organism>
<comment type="caution">
    <text evidence="2">The sequence shown here is derived from an EMBL/GenBank/DDBJ whole genome shotgun (WGS) entry which is preliminary data.</text>
</comment>
<keyword evidence="1" id="KW-0472">Membrane</keyword>
<keyword evidence="1" id="KW-1133">Transmembrane helix</keyword>
<evidence type="ECO:0000256" key="1">
    <source>
        <dbReference type="SAM" id="Phobius"/>
    </source>
</evidence>
<protein>
    <submittedName>
        <fullName evidence="2">Uncharacterized protein</fullName>
    </submittedName>
</protein>
<dbReference type="Proteomes" id="UP000887116">
    <property type="component" value="Unassembled WGS sequence"/>
</dbReference>
<accession>A0A8X6GCT1</accession>
<feature type="transmembrane region" description="Helical" evidence="1">
    <location>
        <begin position="41"/>
        <end position="60"/>
    </location>
</feature>
<reference evidence="2" key="1">
    <citation type="submission" date="2020-07" db="EMBL/GenBank/DDBJ databases">
        <title>Multicomponent nature underlies the extraordinary mechanical properties of spider dragline silk.</title>
        <authorList>
            <person name="Kono N."/>
            <person name="Nakamura H."/>
            <person name="Mori M."/>
            <person name="Yoshida Y."/>
            <person name="Ohtoshi R."/>
            <person name="Malay A.D."/>
            <person name="Moran D.A.P."/>
            <person name="Tomita M."/>
            <person name="Numata K."/>
            <person name="Arakawa K."/>
        </authorList>
    </citation>
    <scope>NUCLEOTIDE SEQUENCE</scope>
</reference>
<dbReference type="AlphaFoldDB" id="A0A8X6GCT1"/>
<keyword evidence="1" id="KW-0812">Transmembrane</keyword>
<proteinExistence type="predicted"/>
<name>A0A8X6GCT1_TRICU</name>